<feature type="chain" id="PRO_5047424076" evidence="1">
    <location>
        <begin position="30"/>
        <end position="321"/>
    </location>
</feature>
<sequence>MCSIDSRTRRLPVLVLVLALLTACSEGNAAPRPADRPAPRVALAGVLAAVRKAPTIHTVPADLTPSLATAGDDLGFDNTKCEVAPAADRIAQPCVFGDPASAVRVVLYGDSHAGMWLPAMKEIAERRHWRLDFYGKPACPTPALSYWNQQESRPFPECDRFRDFVLGQVRLTRPELVVVTNESFSQKLGRGVLITPGQWRDGLIKTLGTLSRSATRVVVLGDTPVLDQSAPDCLAAHGSNVPSCFTTRAKATARVWNAADQAAARATGAGYISVLPWLCTTTCTPVVGNVMVYRNRYHLTGTYSRMLNGVLEDALDSLSAV</sequence>
<dbReference type="Pfam" id="PF19040">
    <property type="entry name" value="SGNH"/>
    <property type="match status" value="1"/>
</dbReference>
<dbReference type="RefSeq" id="WP_157295696.1">
    <property type="nucleotide sequence ID" value="NZ_JBIAZU010000007.1"/>
</dbReference>
<evidence type="ECO:0000313" key="4">
    <source>
        <dbReference type="Proteomes" id="UP001602245"/>
    </source>
</evidence>
<dbReference type="InterPro" id="IPR043968">
    <property type="entry name" value="SGNH"/>
</dbReference>
<dbReference type="SUPFAM" id="SSF52266">
    <property type="entry name" value="SGNH hydrolase"/>
    <property type="match status" value="1"/>
</dbReference>
<evidence type="ECO:0000259" key="2">
    <source>
        <dbReference type="Pfam" id="PF19040"/>
    </source>
</evidence>
<feature type="domain" description="SGNH" evidence="2">
    <location>
        <begin position="81"/>
        <end position="311"/>
    </location>
</feature>
<organism evidence="3 4">
    <name type="scientific">Paractinoplanes globisporus</name>
    <dbReference type="NCBI Taxonomy" id="113565"/>
    <lineage>
        <taxon>Bacteria</taxon>
        <taxon>Bacillati</taxon>
        <taxon>Actinomycetota</taxon>
        <taxon>Actinomycetes</taxon>
        <taxon>Micromonosporales</taxon>
        <taxon>Micromonosporaceae</taxon>
        <taxon>Paractinoplanes</taxon>
    </lineage>
</organism>
<keyword evidence="4" id="KW-1185">Reference proteome</keyword>
<evidence type="ECO:0000313" key="3">
    <source>
        <dbReference type="EMBL" id="MFF5295322.1"/>
    </source>
</evidence>
<dbReference type="PROSITE" id="PS51257">
    <property type="entry name" value="PROKAR_LIPOPROTEIN"/>
    <property type="match status" value="1"/>
</dbReference>
<feature type="signal peptide" evidence="1">
    <location>
        <begin position="1"/>
        <end position="29"/>
    </location>
</feature>
<gene>
    <name evidence="3" type="ORF">ACFY35_38300</name>
</gene>
<dbReference type="GO" id="GO:0016787">
    <property type="term" value="F:hydrolase activity"/>
    <property type="evidence" value="ECO:0007669"/>
    <property type="project" value="UniProtKB-KW"/>
</dbReference>
<evidence type="ECO:0000256" key="1">
    <source>
        <dbReference type="SAM" id="SignalP"/>
    </source>
</evidence>
<accession>A0ABW6WT23</accession>
<dbReference type="Proteomes" id="UP001602245">
    <property type="component" value="Unassembled WGS sequence"/>
</dbReference>
<comment type="caution">
    <text evidence="3">The sequence shown here is derived from an EMBL/GenBank/DDBJ whole genome shotgun (WGS) entry which is preliminary data.</text>
</comment>
<reference evidence="3 4" key="1">
    <citation type="submission" date="2024-10" db="EMBL/GenBank/DDBJ databases">
        <title>The Natural Products Discovery Center: Release of the First 8490 Sequenced Strains for Exploring Actinobacteria Biosynthetic Diversity.</title>
        <authorList>
            <person name="Kalkreuter E."/>
            <person name="Kautsar S.A."/>
            <person name="Yang D."/>
            <person name="Bader C.D."/>
            <person name="Teijaro C.N."/>
            <person name="Fluegel L."/>
            <person name="Davis C.M."/>
            <person name="Simpson J.R."/>
            <person name="Lauterbach L."/>
            <person name="Steele A.D."/>
            <person name="Gui C."/>
            <person name="Meng S."/>
            <person name="Li G."/>
            <person name="Viehrig K."/>
            <person name="Ye F."/>
            <person name="Su P."/>
            <person name="Kiefer A.F."/>
            <person name="Nichols A."/>
            <person name="Cepeda A.J."/>
            <person name="Yan W."/>
            <person name="Fan B."/>
            <person name="Jiang Y."/>
            <person name="Adhikari A."/>
            <person name="Zheng C.-J."/>
            <person name="Schuster L."/>
            <person name="Cowan T.M."/>
            <person name="Smanski M.J."/>
            <person name="Chevrette M.G."/>
            <person name="De Carvalho L.P.S."/>
            <person name="Shen B."/>
        </authorList>
    </citation>
    <scope>NUCLEOTIDE SEQUENCE [LARGE SCALE GENOMIC DNA]</scope>
    <source>
        <strain evidence="3 4">NPDC000087</strain>
    </source>
</reference>
<proteinExistence type="predicted"/>
<dbReference type="EMBL" id="JBIAZU010000007">
    <property type="protein sequence ID" value="MFF5295322.1"/>
    <property type="molecule type" value="Genomic_DNA"/>
</dbReference>
<keyword evidence="1" id="KW-0732">Signal</keyword>
<protein>
    <submittedName>
        <fullName evidence="3">SGNH hydrolase domain-containing protein</fullName>
    </submittedName>
</protein>
<name>A0ABW6WT23_9ACTN</name>
<keyword evidence="3" id="KW-0378">Hydrolase</keyword>